<organism evidence="1 2">
    <name type="scientific">Cymbomonas tetramitiformis</name>
    <dbReference type="NCBI Taxonomy" id="36881"/>
    <lineage>
        <taxon>Eukaryota</taxon>
        <taxon>Viridiplantae</taxon>
        <taxon>Chlorophyta</taxon>
        <taxon>Pyramimonadophyceae</taxon>
        <taxon>Pyramimonadales</taxon>
        <taxon>Pyramimonadaceae</taxon>
        <taxon>Cymbomonas</taxon>
    </lineage>
</organism>
<keyword evidence="2" id="KW-1185">Reference proteome</keyword>
<dbReference type="EMBL" id="LGRX02002346">
    <property type="protein sequence ID" value="KAK3284310.1"/>
    <property type="molecule type" value="Genomic_DNA"/>
</dbReference>
<comment type="caution">
    <text evidence="1">The sequence shown here is derived from an EMBL/GenBank/DDBJ whole genome shotgun (WGS) entry which is preliminary data.</text>
</comment>
<evidence type="ECO:0000313" key="2">
    <source>
        <dbReference type="Proteomes" id="UP001190700"/>
    </source>
</evidence>
<dbReference type="AlphaFoldDB" id="A0AAE0GU93"/>
<protein>
    <submittedName>
        <fullName evidence="1">Uncharacterized protein</fullName>
    </submittedName>
</protein>
<feature type="non-terminal residue" evidence="1">
    <location>
        <position position="199"/>
    </location>
</feature>
<sequence>MLGNAVKCKLAPRARMLGLCSLDAATQGTTAAARSSIRARCAPLRLCGTGALGGAQRKVQIATGKLPSSIRRDGLSTTTATAASVRFRPASERGGRGICQRVTRSHFLVTVACAAGGGGKGISSDVSEPSRLGRAAIAVTVAIVVNAAMNGQALAATASLLPKLSLDFFLNPDPTIAKVAFNASAKLMVVSAIGAYLTK</sequence>
<name>A0AAE0GU93_9CHLO</name>
<reference evidence="1 2" key="1">
    <citation type="journal article" date="2015" name="Genome Biol. Evol.">
        <title>Comparative Genomics of a Bacterivorous Green Alga Reveals Evolutionary Causalities and Consequences of Phago-Mixotrophic Mode of Nutrition.</title>
        <authorList>
            <person name="Burns J.A."/>
            <person name="Paasch A."/>
            <person name="Narechania A."/>
            <person name="Kim E."/>
        </authorList>
    </citation>
    <scope>NUCLEOTIDE SEQUENCE [LARGE SCALE GENOMIC DNA]</scope>
    <source>
        <strain evidence="1 2">PLY_AMNH</strain>
    </source>
</reference>
<dbReference type="Proteomes" id="UP001190700">
    <property type="component" value="Unassembled WGS sequence"/>
</dbReference>
<evidence type="ECO:0000313" key="1">
    <source>
        <dbReference type="EMBL" id="KAK3284310.1"/>
    </source>
</evidence>
<proteinExistence type="predicted"/>
<gene>
    <name evidence="1" type="ORF">CYMTET_8034</name>
</gene>
<accession>A0AAE0GU93</accession>